<dbReference type="SUPFAM" id="SSF52540">
    <property type="entry name" value="P-loop containing nucleoside triphosphate hydrolases"/>
    <property type="match status" value="1"/>
</dbReference>
<evidence type="ECO:0000313" key="2">
    <source>
        <dbReference type="EMBL" id="KAF4672832.1"/>
    </source>
</evidence>
<dbReference type="GO" id="GO:0016887">
    <property type="term" value="F:ATP hydrolysis activity"/>
    <property type="evidence" value="ECO:0007669"/>
    <property type="project" value="InterPro"/>
</dbReference>
<feature type="domain" description="ArsA/GET3 Anion-transporting ATPase-like" evidence="1">
    <location>
        <begin position="47"/>
        <end position="331"/>
    </location>
</feature>
<proteinExistence type="predicted"/>
<dbReference type="NCBIfam" id="TIGR00345">
    <property type="entry name" value="GET3_arsA_TRC40"/>
    <property type="match status" value="1"/>
</dbReference>
<dbReference type="EMBL" id="JAAPAO010000098">
    <property type="protein sequence ID" value="KAF4672832.1"/>
    <property type="molecule type" value="Genomic_DNA"/>
</dbReference>
<dbReference type="InterPro" id="IPR025723">
    <property type="entry name" value="ArsA/GET3_ATPase-like"/>
</dbReference>
<reference evidence="2 3" key="1">
    <citation type="submission" date="2020-04" db="EMBL/GenBank/DDBJ databases">
        <title>Perkinsus chesapeaki whole genome sequence.</title>
        <authorList>
            <person name="Bogema D.R."/>
        </authorList>
    </citation>
    <scope>NUCLEOTIDE SEQUENCE [LARGE SCALE GENOMIC DNA]</scope>
    <source>
        <strain evidence="2">ATCC PRA-425</strain>
    </source>
</reference>
<dbReference type="GO" id="GO:0071816">
    <property type="term" value="P:tail-anchored membrane protein insertion into ER membrane"/>
    <property type="evidence" value="ECO:0007669"/>
    <property type="project" value="TreeGrafter"/>
</dbReference>
<evidence type="ECO:0000313" key="3">
    <source>
        <dbReference type="Proteomes" id="UP000591131"/>
    </source>
</evidence>
<dbReference type="PANTHER" id="PTHR10803">
    <property type="entry name" value="ARSENICAL PUMP-DRIVING ATPASE ARSENITE-TRANSLOCATING ATPASE"/>
    <property type="match status" value="1"/>
</dbReference>
<gene>
    <name evidence="2" type="ORF">FOL47_011323</name>
</gene>
<organism evidence="2 3">
    <name type="scientific">Perkinsus chesapeaki</name>
    <name type="common">Clam parasite</name>
    <name type="synonym">Perkinsus andrewsi</name>
    <dbReference type="NCBI Taxonomy" id="330153"/>
    <lineage>
        <taxon>Eukaryota</taxon>
        <taxon>Sar</taxon>
        <taxon>Alveolata</taxon>
        <taxon>Perkinsozoa</taxon>
        <taxon>Perkinsea</taxon>
        <taxon>Perkinsida</taxon>
        <taxon>Perkinsidae</taxon>
        <taxon>Perkinsus</taxon>
    </lineage>
</organism>
<dbReference type="CDD" id="cd02035">
    <property type="entry name" value="ArsA"/>
    <property type="match status" value="1"/>
</dbReference>
<dbReference type="Proteomes" id="UP000591131">
    <property type="component" value="Unassembled WGS sequence"/>
</dbReference>
<protein>
    <recommendedName>
        <fullName evidence="1">ArsA/GET3 Anion-transporting ATPase-like domain-containing protein</fullName>
    </recommendedName>
</protein>
<comment type="caution">
    <text evidence="2">The sequence shown here is derived from an EMBL/GenBank/DDBJ whole genome shotgun (WGS) entry which is preliminary data.</text>
</comment>
<dbReference type="PANTHER" id="PTHR10803:SF0">
    <property type="entry name" value="ATPASE GET3B"/>
    <property type="match status" value="1"/>
</dbReference>
<accession>A0A7J6MML7</accession>
<dbReference type="Pfam" id="PF02374">
    <property type="entry name" value="ArsA_ATPase"/>
    <property type="match status" value="1"/>
</dbReference>
<dbReference type="OrthoDB" id="432221at2759"/>
<dbReference type="InterPro" id="IPR027417">
    <property type="entry name" value="P-loop_NTPase"/>
</dbReference>
<dbReference type="InterPro" id="IPR016300">
    <property type="entry name" value="ATPase_ArsA/GET3"/>
</dbReference>
<dbReference type="Gene3D" id="3.40.50.300">
    <property type="entry name" value="P-loop containing nucleotide triphosphate hydrolases"/>
    <property type="match status" value="1"/>
</dbReference>
<evidence type="ECO:0000259" key="1">
    <source>
        <dbReference type="Pfam" id="PF02374"/>
    </source>
</evidence>
<dbReference type="AlphaFoldDB" id="A0A7J6MML7"/>
<sequence length="346" mass="37410">MTAMIMRRCGSFGLPRVLSSTLRRYSTPSGKQPDIYLDRLLDKEAPKYLFVGGKGGVGKTTWAAALAVRFGRSGLRTLCVSTDPAHSLSDALEVKLKGEPTLIEESLYGLEIDAEGALKDFAEAVSIDNVQKVTGLDMRSIASKVGIDTTPIEREIGGIVDSITKASTAPPGMDEVVAIARLMQLLHSSQYAEFDRIVIDTAPTGHTLRLLTLPTFIQAALTTSTQVYDKVSSALSAFTPLQTAYNTILGKSSEHAPEIIQERLKKARERVEEFQQGINNLNGVLQNAGESGFIVVSIPTQLGVDESLRLLEALPLAGIKIEQVMINQMPPVLVDSAADVEKLIEM</sequence>
<dbReference type="GO" id="GO:0043529">
    <property type="term" value="C:GET complex"/>
    <property type="evidence" value="ECO:0007669"/>
    <property type="project" value="TreeGrafter"/>
</dbReference>
<dbReference type="GO" id="GO:0005524">
    <property type="term" value="F:ATP binding"/>
    <property type="evidence" value="ECO:0007669"/>
    <property type="project" value="InterPro"/>
</dbReference>
<name>A0A7J6MML7_PERCH</name>
<keyword evidence="3" id="KW-1185">Reference proteome</keyword>